<dbReference type="EMBL" id="VYUY01000007">
    <property type="protein sequence ID" value="KAA9134615.1"/>
    <property type="molecule type" value="Genomic_DNA"/>
</dbReference>
<dbReference type="GO" id="GO:0000287">
    <property type="term" value="F:magnesium ion binding"/>
    <property type="evidence" value="ECO:0007669"/>
    <property type="project" value="UniProtKB-ARBA"/>
</dbReference>
<keyword evidence="2 4" id="KW-0560">Oxidoreductase</keyword>
<protein>
    <recommendedName>
        <fullName evidence="4">2-oxoisovalerate dehydrogenase subunit alpha</fullName>
        <ecNumber evidence="4">1.2.4.4</ecNumber>
    </recommendedName>
    <alternativeName>
        <fullName evidence="4">Branched-chain alpha-keto acid dehydrogenase E1 component alpha chain</fullName>
    </alternativeName>
</protein>
<feature type="domain" description="Dehydrogenase E1 component" evidence="5">
    <location>
        <begin position="50"/>
        <end position="316"/>
    </location>
</feature>
<name>A0A5N0THL5_9MICO</name>
<accession>A0A5N0THL5</accession>
<dbReference type="Proteomes" id="UP000326838">
    <property type="component" value="Unassembled WGS sequence"/>
</dbReference>
<keyword evidence="6" id="KW-0670">Pyruvate</keyword>
<dbReference type="Pfam" id="PF00676">
    <property type="entry name" value="E1_dh"/>
    <property type="match status" value="1"/>
</dbReference>
<dbReference type="GO" id="GO:0009083">
    <property type="term" value="P:branched-chain amino acid catabolic process"/>
    <property type="evidence" value="ECO:0007669"/>
    <property type="project" value="TreeGrafter"/>
</dbReference>
<keyword evidence="3 4" id="KW-0786">Thiamine pyrophosphate</keyword>
<evidence type="ECO:0000313" key="6">
    <source>
        <dbReference type="EMBL" id="KAA9134615.1"/>
    </source>
</evidence>
<comment type="catalytic activity">
    <reaction evidence="4">
        <text>N(6)-[(R)-lipoyl]-L-lysyl-[protein] + 3-methyl-2-oxobutanoate + H(+) = N(6)-[(R)-S(8)-2-methylpropanoyldihydrolipoyl]-L-lysyl-[protein] + CO2</text>
        <dbReference type="Rhea" id="RHEA:13457"/>
        <dbReference type="Rhea" id="RHEA-COMP:10474"/>
        <dbReference type="Rhea" id="RHEA-COMP:10497"/>
        <dbReference type="ChEBI" id="CHEBI:11851"/>
        <dbReference type="ChEBI" id="CHEBI:15378"/>
        <dbReference type="ChEBI" id="CHEBI:16526"/>
        <dbReference type="ChEBI" id="CHEBI:83099"/>
        <dbReference type="ChEBI" id="CHEBI:83142"/>
        <dbReference type="EC" id="1.2.4.4"/>
    </reaction>
</comment>
<dbReference type="PANTHER" id="PTHR43380">
    <property type="entry name" value="2-OXOISOVALERATE DEHYDROGENASE SUBUNIT ALPHA, MITOCHONDRIAL"/>
    <property type="match status" value="1"/>
</dbReference>
<dbReference type="GO" id="GO:0003863">
    <property type="term" value="F:branched-chain 2-oxo acid dehydrogenase activity"/>
    <property type="evidence" value="ECO:0007669"/>
    <property type="project" value="UniProtKB-EC"/>
</dbReference>
<gene>
    <name evidence="6" type="ORF">F6B40_06685</name>
</gene>
<organism evidence="6 7">
    <name type="scientific">Microbacterium caowuchunii</name>
    <dbReference type="NCBI Taxonomy" id="2614638"/>
    <lineage>
        <taxon>Bacteria</taxon>
        <taxon>Bacillati</taxon>
        <taxon>Actinomycetota</taxon>
        <taxon>Actinomycetes</taxon>
        <taxon>Micrococcales</taxon>
        <taxon>Microbacteriaceae</taxon>
        <taxon>Microbacterium</taxon>
    </lineage>
</organism>
<comment type="function">
    <text evidence="4">The branched-chain alpha-keto dehydrogenase complex catalyzes the overall conversion of alpha-keto acids to acyl-CoA and CO(2). It contains multiple copies of three enzymatic components: branched-chain alpha-keto acid decarboxylase (E1), lipoamide acyltransferase (E2) and lipoamide dehydrogenase (E3).</text>
</comment>
<dbReference type="InterPro" id="IPR001017">
    <property type="entry name" value="DH_E1"/>
</dbReference>
<dbReference type="RefSeq" id="WP_150892912.1">
    <property type="nucleotide sequence ID" value="NZ_VYUY01000007.1"/>
</dbReference>
<dbReference type="EC" id="1.2.4.4" evidence="4"/>
<dbReference type="InterPro" id="IPR050771">
    <property type="entry name" value="Alpha-ketoacid_DH_E1_comp"/>
</dbReference>
<evidence type="ECO:0000256" key="1">
    <source>
        <dbReference type="ARBA" id="ARBA00001964"/>
    </source>
</evidence>
<proteinExistence type="inferred from homology"/>
<comment type="similarity">
    <text evidence="4">Belongs to the BCKDHA family.</text>
</comment>
<dbReference type="InterPro" id="IPR029061">
    <property type="entry name" value="THDP-binding"/>
</dbReference>
<comment type="caution">
    <text evidence="6">The sequence shown here is derived from an EMBL/GenBank/DDBJ whole genome shotgun (WGS) entry which is preliminary data.</text>
</comment>
<evidence type="ECO:0000256" key="2">
    <source>
        <dbReference type="ARBA" id="ARBA00023002"/>
    </source>
</evidence>
<dbReference type="PANTHER" id="PTHR43380:SF1">
    <property type="entry name" value="2-OXOISOVALERATE DEHYDROGENASE SUBUNIT ALPHA, MITOCHONDRIAL"/>
    <property type="match status" value="1"/>
</dbReference>
<comment type="cofactor">
    <cofactor evidence="1 4">
        <name>thiamine diphosphate</name>
        <dbReference type="ChEBI" id="CHEBI:58937"/>
    </cofactor>
</comment>
<dbReference type="SUPFAM" id="SSF52518">
    <property type="entry name" value="Thiamin diphosphate-binding fold (THDP-binding)"/>
    <property type="match status" value="1"/>
</dbReference>
<evidence type="ECO:0000256" key="3">
    <source>
        <dbReference type="ARBA" id="ARBA00023052"/>
    </source>
</evidence>
<dbReference type="AlphaFoldDB" id="A0A5N0THL5"/>
<sequence>MVPHDAASPEDPRLVRVLAADGSFAPTPAAEPYLDAIGALADADLETFYRDMAVIRAFDQEATNLQRQGQLALWPPSYGQEAAQVGSARAARPQDHIFPSYREHVVATIRGVDPVDIIRVMRGLTHGGWNPYDPKNGNTHIYTLVLGSQTLHATGLAMGLAFDGKSGTGDPDRDEAVIVYYGDGASSQGDVHEAMVFAASFQTPEVFFLQNNQWAISVPVRTQSPAPLHLRAAGYGMPSIHVDGNDVLASYAVTRRALDEARAGEGPRAIEAMTYRMGAHTTSDDPTKYRTADEEQSWARRDPIARMRAYLRGRGASDVFFAEVDAEAAAVAEDTRVRTVALGGISTDRMFDHVYSEEHPLIAEQKQWLARYEASFGEEPA</sequence>
<reference evidence="7" key="1">
    <citation type="submission" date="2019-09" db="EMBL/GenBank/DDBJ databases">
        <title>Mumia zhuanghuii sp. nov. isolated from the intestinal contents of plateau pika (Ochotona curzoniae) in the Qinghai-Tibet plateau of China.</title>
        <authorList>
            <person name="Tian Z."/>
        </authorList>
    </citation>
    <scope>NUCLEOTIDE SEQUENCE [LARGE SCALE GENOMIC DNA]</scope>
    <source>
        <strain evidence="7">L-033</strain>
    </source>
</reference>
<evidence type="ECO:0000256" key="4">
    <source>
        <dbReference type="RuleBase" id="RU365014"/>
    </source>
</evidence>
<dbReference type="Gene3D" id="3.40.50.970">
    <property type="match status" value="1"/>
</dbReference>
<dbReference type="CDD" id="cd02000">
    <property type="entry name" value="TPP_E1_PDC_ADC_BCADC"/>
    <property type="match status" value="1"/>
</dbReference>
<evidence type="ECO:0000313" key="7">
    <source>
        <dbReference type="Proteomes" id="UP000326838"/>
    </source>
</evidence>
<evidence type="ECO:0000259" key="5">
    <source>
        <dbReference type="Pfam" id="PF00676"/>
    </source>
</evidence>
<keyword evidence="7" id="KW-1185">Reference proteome</keyword>